<sequence>MSAVIFDLDGTLIDSKDVMRSAYFAAYDEVVGDGAPPPFSEYCRYLGQSFPNIMRQMGLPLEMHAAFKRESIRNMHRVRVFDGIVAMLEALSLRRVPMAIATGKDHARAVALLEHLRIDCHFAMVLGSDDVPNQKPAPDMALRIADALALTPADTLFVGDAAADLECGARAGMKTALALWDHPPAHVLAMPVDVRFAAPADLLSLLRMPLSCVLS</sequence>
<dbReference type="AlphaFoldDB" id="A0A107F997"/>
<dbReference type="EMBL" id="LPIX01000057">
    <property type="protein sequence ID" value="KWE03138.1"/>
    <property type="molecule type" value="Genomic_DNA"/>
</dbReference>
<reference evidence="5 6" key="1">
    <citation type="submission" date="2015-11" db="EMBL/GenBank/DDBJ databases">
        <title>Expanding the genomic diversity of Burkholderia species for the development of highly accurate diagnostics.</title>
        <authorList>
            <person name="Sahl J."/>
            <person name="Keim P."/>
            <person name="Wagner D."/>
        </authorList>
    </citation>
    <scope>NUCLEOTIDE SEQUENCE [LARGE SCALE GENOMIC DNA]</scope>
    <source>
        <strain evidence="5 6">MSMB2167WGS</strain>
    </source>
</reference>
<protein>
    <recommendedName>
        <fullName evidence="4">phosphoglycolate phosphatase</fullName>
        <ecNumber evidence="4">3.1.3.18</ecNumber>
    </recommendedName>
</protein>
<dbReference type="PRINTS" id="PR00413">
    <property type="entry name" value="HADHALOGNASE"/>
</dbReference>
<evidence type="ECO:0000313" key="6">
    <source>
        <dbReference type="Proteomes" id="UP000062998"/>
    </source>
</evidence>
<evidence type="ECO:0000256" key="4">
    <source>
        <dbReference type="ARBA" id="ARBA00013078"/>
    </source>
</evidence>
<dbReference type="Proteomes" id="UP000062998">
    <property type="component" value="Unassembled WGS sequence"/>
</dbReference>
<evidence type="ECO:0000256" key="2">
    <source>
        <dbReference type="ARBA" id="ARBA00004818"/>
    </source>
</evidence>
<proteinExistence type="inferred from homology"/>
<name>A0A107F997_9BURK</name>
<dbReference type="NCBIfam" id="TIGR01549">
    <property type="entry name" value="HAD-SF-IA-v1"/>
    <property type="match status" value="1"/>
</dbReference>
<dbReference type="PANTHER" id="PTHR43434">
    <property type="entry name" value="PHOSPHOGLYCOLATE PHOSPHATASE"/>
    <property type="match status" value="1"/>
</dbReference>
<gene>
    <name evidence="5" type="ORF">WL73_15375</name>
</gene>
<dbReference type="PANTHER" id="PTHR43434:SF1">
    <property type="entry name" value="PHOSPHOGLYCOLATE PHOSPHATASE"/>
    <property type="match status" value="1"/>
</dbReference>
<dbReference type="SFLD" id="SFLDG01129">
    <property type="entry name" value="C1.5:_HAD__Beta-PGM__Phosphata"/>
    <property type="match status" value="1"/>
</dbReference>
<dbReference type="NCBIfam" id="TIGR01509">
    <property type="entry name" value="HAD-SF-IA-v3"/>
    <property type="match status" value="1"/>
</dbReference>
<dbReference type="GO" id="GO:0006281">
    <property type="term" value="P:DNA repair"/>
    <property type="evidence" value="ECO:0007669"/>
    <property type="project" value="TreeGrafter"/>
</dbReference>
<dbReference type="GO" id="GO:0008967">
    <property type="term" value="F:phosphoglycolate phosphatase activity"/>
    <property type="evidence" value="ECO:0007669"/>
    <property type="project" value="UniProtKB-EC"/>
</dbReference>
<evidence type="ECO:0000256" key="1">
    <source>
        <dbReference type="ARBA" id="ARBA00000830"/>
    </source>
</evidence>
<dbReference type="Gene3D" id="3.40.50.1000">
    <property type="entry name" value="HAD superfamily/HAD-like"/>
    <property type="match status" value="1"/>
</dbReference>
<dbReference type="InterPro" id="IPR050155">
    <property type="entry name" value="HAD-like_hydrolase_sf"/>
</dbReference>
<dbReference type="SUPFAM" id="SSF56784">
    <property type="entry name" value="HAD-like"/>
    <property type="match status" value="1"/>
</dbReference>
<comment type="pathway">
    <text evidence="2">Organic acid metabolism; glycolate biosynthesis; glycolate from 2-phosphoglycolate: step 1/1.</text>
</comment>
<dbReference type="Pfam" id="PF13419">
    <property type="entry name" value="HAD_2"/>
    <property type="match status" value="1"/>
</dbReference>
<comment type="catalytic activity">
    <reaction evidence="1">
        <text>2-phosphoglycolate + H2O = glycolate + phosphate</text>
        <dbReference type="Rhea" id="RHEA:14369"/>
        <dbReference type="ChEBI" id="CHEBI:15377"/>
        <dbReference type="ChEBI" id="CHEBI:29805"/>
        <dbReference type="ChEBI" id="CHEBI:43474"/>
        <dbReference type="ChEBI" id="CHEBI:58033"/>
        <dbReference type="EC" id="3.1.3.18"/>
    </reaction>
</comment>
<dbReference type="InterPro" id="IPR023214">
    <property type="entry name" value="HAD_sf"/>
</dbReference>
<dbReference type="SFLD" id="SFLDS00003">
    <property type="entry name" value="Haloacid_Dehalogenase"/>
    <property type="match status" value="1"/>
</dbReference>
<accession>A0A107F997</accession>
<organism evidence="5 6">
    <name type="scientific">Burkholderia ubonensis</name>
    <dbReference type="NCBI Taxonomy" id="101571"/>
    <lineage>
        <taxon>Bacteria</taxon>
        <taxon>Pseudomonadati</taxon>
        <taxon>Pseudomonadota</taxon>
        <taxon>Betaproteobacteria</taxon>
        <taxon>Burkholderiales</taxon>
        <taxon>Burkholderiaceae</taxon>
        <taxon>Burkholderia</taxon>
        <taxon>Burkholderia cepacia complex</taxon>
    </lineage>
</organism>
<dbReference type="EC" id="3.1.3.18" evidence="4"/>
<comment type="similarity">
    <text evidence="3">Belongs to the HAD-like hydrolase superfamily. CbbY/CbbZ/Gph/YieH family.</text>
</comment>
<dbReference type="InterPro" id="IPR006439">
    <property type="entry name" value="HAD-SF_hydro_IA"/>
</dbReference>
<dbReference type="InterPro" id="IPR036412">
    <property type="entry name" value="HAD-like_sf"/>
</dbReference>
<dbReference type="InterPro" id="IPR023198">
    <property type="entry name" value="PGP-like_dom2"/>
</dbReference>
<evidence type="ECO:0000313" key="5">
    <source>
        <dbReference type="EMBL" id="KWE03138.1"/>
    </source>
</evidence>
<dbReference type="Gene3D" id="1.10.150.240">
    <property type="entry name" value="Putative phosphatase, domain 2"/>
    <property type="match status" value="1"/>
</dbReference>
<dbReference type="InterPro" id="IPR041492">
    <property type="entry name" value="HAD_2"/>
</dbReference>
<comment type="caution">
    <text evidence="5">The sequence shown here is derived from an EMBL/GenBank/DDBJ whole genome shotgun (WGS) entry which is preliminary data.</text>
</comment>
<evidence type="ECO:0000256" key="3">
    <source>
        <dbReference type="ARBA" id="ARBA00006171"/>
    </source>
</evidence>